<dbReference type="RefSeq" id="WP_215626535.1">
    <property type="nucleotide sequence ID" value="NZ_CP067089.2"/>
</dbReference>
<organism evidence="1 2">
    <name type="scientific">Breznakiella homolactica</name>
    <dbReference type="NCBI Taxonomy" id="2798577"/>
    <lineage>
        <taxon>Bacteria</taxon>
        <taxon>Pseudomonadati</taxon>
        <taxon>Spirochaetota</taxon>
        <taxon>Spirochaetia</taxon>
        <taxon>Spirochaetales</taxon>
        <taxon>Breznakiellaceae</taxon>
        <taxon>Breznakiella</taxon>
    </lineage>
</organism>
<accession>A0A7T8B938</accession>
<keyword evidence="2" id="KW-1185">Reference proteome</keyword>
<dbReference type="Proteomes" id="UP000595917">
    <property type="component" value="Chromosome"/>
</dbReference>
<gene>
    <name evidence="1" type="ORF">JFL75_20235</name>
</gene>
<evidence type="ECO:0000313" key="1">
    <source>
        <dbReference type="EMBL" id="QQO09229.1"/>
    </source>
</evidence>
<sequence>MEDTDYWVTPQEAAALQIAITYAETVFGNESSTPAEINNAKTVLETALELFNSQKKPGKKASPKVFTGLTLSYKNKLEALAHTNVYWDDDKSLAHVAAGYFYPKTIFSAQPQDPPIGSALLENALRGGSSGITVTAEYDSDTQKDYYTFVKTDSNISNITAVLPAGSISIEDHPSIHVSEDFTVYYTYSGAWRYYAE</sequence>
<dbReference type="Gene3D" id="1.20.1270.90">
    <property type="entry name" value="AF1782-like"/>
    <property type="match status" value="1"/>
</dbReference>
<proteinExistence type="predicted"/>
<reference evidence="1" key="1">
    <citation type="submission" date="2021-01" db="EMBL/GenBank/DDBJ databases">
        <title>Description of Breznakiella homolactica.</title>
        <authorList>
            <person name="Song Y."/>
            <person name="Brune A."/>
        </authorList>
    </citation>
    <scope>NUCLEOTIDE SEQUENCE</scope>
    <source>
        <strain evidence="1">RmG30</strain>
    </source>
</reference>
<dbReference type="KEGG" id="bhc:JFL75_20235"/>
<dbReference type="AlphaFoldDB" id="A0A7T8B938"/>
<evidence type="ECO:0000313" key="2">
    <source>
        <dbReference type="Proteomes" id="UP000595917"/>
    </source>
</evidence>
<name>A0A7T8B938_9SPIR</name>
<protein>
    <submittedName>
        <fullName evidence="1">Uncharacterized protein</fullName>
    </submittedName>
</protein>
<dbReference type="EMBL" id="CP067089">
    <property type="protein sequence ID" value="QQO09229.1"/>
    <property type="molecule type" value="Genomic_DNA"/>
</dbReference>